<dbReference type="InterPro" id="IPR005844">
    <property type="entry name" value="A-D-PHexomutase_a/b/a-I"/>
</dbReference>
<keyword evidence="3" id="KW-0597">Phosphoprotein</keyword>
<evidence type="ECO:0000256" key="6">
    <source>
        <dbReference type="ARBA" id="ARBA00023235"/>
    </source>
</evidence>
<evidence type="ECO:0000256" key="5">
    <source>
        <dbReference type="ARBA" id="ARBA00022842"/>
    </source>
</evidence>
<dbReference type="GO" id="GO:0046872">
    <property type="term" value="F:metal ion binding"/>
    <property type="evidence" value="ECO:0007669"/>
    <property type="project" value="UniProtKB-KW"/>
</dbReference>
<evidence type="ECO:0000256" key="2">
    <source>
        <dbReference type="ARBA" id="ARBA00010231"/>
    </source>
</evidence>
<proteinExistence type="inferred from homology"/>
<dbReference type="GO" id="GO:0005975">
    <property type="term" value="P:carbohydrate metabolic process"/>
    <property type="evidence" value="ECO:0007669"/>
    <property type="project" value="InterPro"/>
</dbReference>
<keyword evidence="4" id="KW-0479">Metal-binding</keyword>
<dbReference type="PANTHER" id="PTHR43771">
    <property type="entry name" value="PHOSPHOMANNOMUTASE"/>
    <property type="match status" value="1"/>
</dbReference>
<feature type="domain" description="Alpha-D-phosphohexomutase alpha/beta/alpha" evidence="7">
    <location>
        <begin position="11"/>
        <end position="103"/>
    </location>
</feature>
<feature type="non-terminal residue" evidence="8">
    <location>
        <position position="108"/>
    </location>
</feature>
<gene>
    <name evidence="8" type="ORF">METZ01_LOCUS350213</name>
</gene>
<evidence type="ECO:0000313" key="8">
    <source>
        <dbReference type="EMBL" id="SVC97359.1"/>
    </source>
</evidence>
<keyword evidence="6" id="KW-0413">Isomerase</keyword>
<comment type="cofactor">
    <cofactor evidence="1">
        <name>Mg(2+)</name>
        <dbReference type="ChEBI" id="CHEBI:18420"/>
    </cofactor>
</comment>
<dbReference type="Gene3D" id="3.40.120.10">
    <property type="entry name" value="Alpha-D-Glucose-1,6-Bisphosphate, subunit A, domain 3"/>
    <property type="match status" value="1"/>
</dbReference>
<dbReference type="PANTHER" id="PTHR43771:SF1">
    <property type="entry name" value="PHOSPHOMANNOMUTASE"/>
    <property type="match status" value="1"/>
</dbReference>
<evidence type="ECO:0000256" key="4">
    <source>
        <dbReference type="ARBA" id="ARBA00022723"/>
    </source>
</evidence>
<protein>
    <recommendedName>
        <fullName evidence="7">Alpha-D-phosphohexomutase alpha/beta/alpha domain-containing protein</fullName>
    </recommendedName>
</protein>
<dbReference type="Pfam" id="PF02878">
    <property type="entry name" value="PGM_PMM_I"/>
    <property type="match status" value="1"/>
</dbReference>
<dbReference type="EMBL" id="UINC01121888">
    <property type="protein sequence ID" value="SVC97359.1"/>
    <property type="molecule type" value="Genomic_DNA"/>
</dbReference>
<evidence type="ECO:0000256" key="3">
    <source>
        <dbReference type="ARBA" id="ARBA00022553"/>
    </source>
</evidence>
<reference evidence="8" key="1">
    <citation type="submission" date="2018-05" db="EMBL/GenBank/DDBJ databases">
        <authorList>
            <person name="Lanie J.A."/>
            <person name="Ng W.-L."/>
            <person name="Kazmierczak K.M."/>
            <person name="Andrzejewski T.M."/>
            <person name="Davidsen T.M."/>
            <person name="Wayne K.J."/>
            <person name="Tettelin H."/>
            <person name="Glass J.I."/>
            <person name="Rusch D."/>
            <person name="Podicherti R."/>
            <person name="Tsui H.-C.T."/>
            <person name="Winkler M.E."/>
        </authorList>
    </citation>
    <scope>NUCLEOTIDE SEQUENCE</scope>
</reference>
<organism evidence="8">
    <name type="scientific">marine metagenome</name>
    <dbReference type="NCBI Taxonomy" id="408172"/>
    <lineage>
        <taxon>unclassified sequences</taxon>
        <taxon>metagenomes</taxon>
        <taxon>ecological metagenomes</taxon>
    </lineage>
</organism>
<dbReference type="GO" id="GO:0016868">
    <property type="term" value="F:intramolecular phosphotransferase activity"/>
    <property type="evidence" value="ECO:0007669"/>
    <property type="project" value="InterPro"/>
</dbReference>
<dbReference type="SUPFAM" id="SSF53738">
    <property type="entry name" value="Phosphoglucomutase, first 3 domains"/>
    <property type="match status" value="1"/>
</dbReference>
<dbReference type="AlphaFoldDB" id="A0A382RI40"/>
<name>A0A382RI40_9ZZZZ</name>
<keyword evidence="5" id="KW-0460">Magnesium</keyword>
<sequence length="108" mass="11539">MDGQGWPEHCFKAYDIRGIAGSELTEKFAHRLGLSLATYLDVDSMVVGRDIRNSSPELAIALMDGLSAGGVDVLDIGVVPTGCLYHAVWNLPVHGGVMVTASHLSMRT</sequence>
<evidence type="ECO:0000256" key="1">
    <source>
        <dbReference type="ARBA" id="ARBA00001946"/>
    </source>
</evidence>
<accession>A0A382RI40</accession>
<evidence type="ECO:0000259" key="7">
    <source>
        <dbReference type="Pfam" id="PF02878"/>
    </source>
</evidence>
<dbReference type="InterPro" id="IPR016055">
    <property type="entry name" value="A-D-PHexomutase_a/b/a-I/II/III"/>
</dbReference>
<comment type="similarity">
    <text evidence="2">Belongs to the phosphohexose mutase family.</text>
</comment>